<reference evidence="2 3" key="1">
    <citation type="submission" date="2016-07" db="EMBL/GenBank/DDBJ databases">
        <title>Draft Genome Sequence of Methylobrevis pamukkalensis PK2.</title>
        <authorList>
            <person name="Vasilenko O.V."/>
            <person name="Doronina N.V."/>
            <person name="Shmareva M.N."/>
            <person name="Tarlachkov S.V."/>
            <person name="Mustakhimov I."/>
            <person name="Trotsenko Y.A."/>
        </authorList>
    </citation>
    <scope>NUCLEOTIDE SEQUENCE [LARGE SCALE GENOMIC DNA]</scope>
    <source>
        <strain evidence="2 3">PK2</strain>
    </source>
</reference>
<accession>A0A1E3H2X6</accession>
<evidence type="ECO:0000313" key="2">
    <source>
        <dbReference type="EMBL" id="ODN70679.1"/>
    </source>
</evidence>
<sequence>MGRYADAACRRDLPVVVEVLVDELRGRTVFHADLVTAIGVCLGPRRVPIPDGLLRSLLGIRAWIGRMEPKKIEIGLFAEREQDVVPLSAEMLITDIDVGVATLPGRAREMIEGMLVMALRRYAVIASGDFLPIVPARWNERAPDRAPDRAAEGRGHWLSSRAAGA</sequence>
<feature type="compositionally biased region" description="Basic and acidic residues" evidence="1">
    <location>
        <begin position="142"/>
        <end position="155"/>
    </location>
</feature>
<organism evidence="2 3">
    <name type="scientific">Methylobrevis pamukkalensis</name>
    <dbReference type="NCBI Taxonomy" id="1439726"/>
    <lineage>
        <taxon>Bacteria</taxon>
        <taxon>Pseudomonadati</taxon>
        <taxon>Pseudomonadota</taxon>
        <taxon>Alphaproteobacteria</taxon>
        <taxon>Hyphomicrobiales</taxon>
        <taxon>Pleomorphomonadaceae</taxon>
        <taxon>Methylobrevis</taxon>
    </lineage>
</organism>
<name>A0A1E3H2X6_9HYPH</name>
<dbReference type="RefSeq" id="WP_141703572.1">
    <property type="nucleotide sequence ID" value="NZ_MCRJ01000042.1"/>
</dbReference>
<proteinExistence type="predicted"/>
<evidence type="ECO:0000313" key="3">
    <source>
        <dbReference type="Proteomes" id="UP000094622"/>
    </source>
</evidence>
<feature type="region of interest" description="Disordered" evidence="1">
    <location>
        <begin position="142"/>
        <end position="165"/>
    </location>
</feature>
<dbReference type="AlphaFoldDB" id="A0A1E3H2X6"/>
<dbReference type="Proteomes" id="UP000094622">
    <property type="component" value="Unassembled WGS sequence"/>
</dbReference>
<gene>
    <name evidence="2" type="ORF">A6302_01964</name>
</gene>
<evidence type="ECO:0000256" key="1">
    <source>
        <dbReference type="SAM" id="MobiDB-lite"/>
    </source>
</evidence>
<protein>
    <submittedName>
        <fullName evidence="2">Uncharacterized protein</fullName>
    </submittedName>
</protein>
<keyword evidence="3" id="KW-1185">Reference proteome</keyword>
<dbReference type="EMBL" id="MCRJ01000042">
    <property type="protein sequence ID" value="ODN70679.1"/>
    <property type="molecule type" value="Genomic_DNA"/>
</dbReference>
<comment type="caution">
    <text evidence="2">The sequence shown here is derived from an EMBL/GenBank/DDBJ whole genome shotgun (WGS) entry which is preliminary data.</text>
</comment>